<feature type="compositionally biased region" description="Polar residues" evidence="1">
    <location>
        <begin position="83"/>
        <end position="97"/>
    </location>
</feature>
<keyword evidence="2" id="KW-1133">Transmembrane helix</keyword>
<gene>
    <name evidence="3" type="ORF">COS30_00850</name>
</gene>
<feature type="transmembrane region" description="Helical" evidence="2">
    <location>
        <begin position="31"/>
        <end position="52"/>
    </location>
</feature>
<dbReference type="AlphaFoldDB" id="A0A2M7D6K8"/>
<keyword evidence="2" id="KW-0472">Membrane</keyword>
<accession>A0A2M7D6K8</accession>
<dbReference type="Proteomes" id="UP000229247">
    <property type="component" value="Unassembled WGS sequence"/>
</dbReference>
<name>A0A2M7D6K8_9BACT</name>
<proteinExistence type="predicted"/>
<organism evidence="3 4">
    <name type="scientific">Candidatus Portnoybacteria bacterium CG02_land_8_20_14_3_00_45_8</name>
    <dbReference type="NCBI Taxonomy" id="1974807"/>
    <lineage>
        <taxon>Bacteria</taxon>
        <taxon>Candidatus Portnoyibacteriota</taxon>
    </lineage>
</organism>
<sequence length="199" mass="22175">MSEPSNKSFKQLLMPGPQFGKITRRSRWQRYSLKIFLAVVIILIAAGFGYFYQDLKNRQAVLQPVIEDLRQQVASPPAKPSAPDTSVNTNTPQVSQQNSDLVVTLAKGNGRTHAARAALKEYLKDKPELKNKLRPEHLIYLEDLIQKQTPSPQVLHPGDTITFSANTMANALNNAQQLTDAQLNNLSKYVPLVPSLMTP</sequence>
<protein>
    <submittedName>
        <fullName evidence="3">Uncharacterized protein</fullName>
    </submittedName>
</protein>
<evidence type="ECO:0000256" key="1">
    <source>
        <dbReference type="SAM" id="MobiDB-lite"/>
    </source>
</evidence>
<comment type="caution">
    <text evidence="3">The sequence shown here is derived from an EMBL/GenBank/DDBJ whole genome shotgun (WGS) entry which is preliminary data.</text>
</comment>
<evidence type="ECO:0000256" key="2">
    <source>
        <dbReference type="SAM" id="Phobius"/>
    </source>
</evidence>
<keyword evidence="2" id="KW-0812">Transmembrane</keyword>
<reference evidence="4" key="1">
    <citation type="submission" date="2017-09" db="EMBL/GenBank/DDBJ databases">
        <title>Depth-based differentiation of microbial function through sediment-hosted aquifers and enrichment of novel symbionts in the deep terrestrial subsurface.</title>
        <authorList>
            <person name="Probst A.J."/>
            <person name="Ladd B."/>
            <person name="Jarett J.K."/>
            <person name="Geller-Mcgrath D.E."/>
            <person name="Sieber C.M.K."/>
            <person name="Emerson J.B."/>
            <person name="Anantharaman K."/>
            <person name="Thomas B.C."/>
            <person name="Malmstrom R."/>
            <person name="Stieglmeier M."/>
            <person name="Klingl A."/>
            <person name="Woyke T."/>
            <person name="Ryan C.M."/>
            <person name="Banfield J.F."/>
        </authorList>
    </citation>
    <scope>NUCLEOTIDE SEQUENCE [LARGE SCALE GENOMIC DNA]</scope>
</reference>
<evidence type="ECO:0000313" key="3">
    <source>
        <dbReference type="EMBL" id="PIV38669.1"/>
    </source>
</evidence>
<evidence type="ECO:0000313" key="4">
    <source>
        <dbReference type="Proteomes" id="UP000229247"/>
    </source>
</evidence>
<feature type="region of interest" description="Disordered" evidence="1">
    <location>
        <begin position="72"/>
        <end position="97"/>
    </location>
</feature>
<dbReference type="EMBL" id="PEUE01000023">
    <property type="protein sequence ID" value="PIV38669.1"/>
    <property type="molecule type" value="Genomic_DNA"/>
</dbReference>